<dbReference type="AlphaFoldDB" id="X0XAC2"/>
<proteinExistence type="predicted"/>
<sequence>MNASPQIAPAGPDRLLHLAQRLDSFEGFAEVVAALQAG</sequence>
<name>X0XAC2_9ZZZZ</name>
<organism evidence="1">
    <name type="scientific">marine sediment metagenome</name>
    <dbReference type="NCBI Taxonomy" id="412755"/>
    <lineage>
        <taxon>unclassified sequences</taxon>
        <taxon>metagenomes</taxon>
        <taxon>ecological metagenomes</taxon>
    </lineage>
</organism>
<feature type="non-terminal residue" evidence="1">
    <location>
        <position position="38"/>
    </location>
</feature>
<reference evidence="1" key="1">
    <citation type="journal article" date="2014" name="Front. Microbiol.">
        <title>High frequency of phylogenetically diverse reductive dehalogenase-homologous genes in deep subseafloor sedimentary metagenomes.</title>
        <authorList>
            <person name="Kawai M."/>
            <person name="Futagami T."/>
            <person name="Toyoda A."/>
            <person name="Takaki Y."/>
            <person name="Nishi S."/>
            <person name="Hori S."/>
            <person name="Arai W."/>
            <person name="Tsubouchi T."/>
            <person name="Morono Y."/>
            <person name="Uchiyama I."/>
            <person name="Ito T."/>
            <person name="Fujiyama A."/>
            <person name="Inagaki F."/>
            <person name="Takami H."/>
        </authorList>
    </citation>
    <scope>NUCLEOTIDE SEQUENCE</scope>
    <source>
        <strain evidence="1">Expedition CK06-06</strain>
    </source>
</reference>
<protein>
    <submittedName>
        <fullName evidence="1">Uncharacterized protein</fullName>
    </submittedName>
</protein>
<gene>
    <name evidence="1" type="ORF">S01H1_73875</name>
</gene>
<accession>X0XAC2</accession>
<dbReference type="EMBL" id="BARS01049385">
    <property type="protein sequence ID" value="GAG32367.1"/>
    <property type="molecule type" value="Genomic_DNA"/>
</dbReference>
<evidence type="ECO:0000313" key="1">
    <source>
        <dbReference type="EMBL" id="GAG32367.1"/>
    </source>
</evidence>
<comment type="caution">
    <text evidence="1">The sequence shown here is derived from an EMBL/GenBank/DDBJ whole genome shotgun (WGS) entry which is preliminary data.</text>
</comment>